<protein>
    <submittedName>
        <fullName evidence="2">Uncharacterized protein</fullName>
    </submittedName>
</protein>
<dbReference type="Proteomes" id="UP000694406">
    <property type="component" value="Unplaced"/>
</dbReference>
<evidence type="ECO:0000256" key="1">
    <source>
        <dbReference type="SAM" id="MobiDB-lite"/>
    </source>
</evidence>
<accession>A0A8C5RVF0</accession>
<dbReference type="Ensembl" id="ENSLLTT00000009127.1">
    <property type="protein sequence ID" value="ENSLLTP00000008795.1"/>
    <property type="gene ID" value="ENSLLTG00000006717.1"/>
</dbReference>
<reference evidence="2" key="2">
    <citation type="submission" date="2025-09" db="UniProtKB">
        <authorList>
            <consortium name="Ensembl"/>
        </authorList>
    </citation>
    <scope>IDENTIFICATION</scope>
</reference>
<reference evidence="2" key="1">
    <citation type="submission" date="2025-08" db="UniProtKB">
        <authorList>
            <consortium name="Ensembl"/>
        </authorList>
    </citation>
    <scope>IDENTIFICATION</scope>
</reference>
<sequence length="101" mass="11352">MTDEWPNNELQSDKCSTLGKTRWTGCLGSKQRTPSASLREMQSPGLLLPPCAIKKSTETPQIWWQQPKGKEEGPLAGPPKRGFWGSFRVFFIICGLKRTSE</sequence>
<feature type="region of interest" description="Disordered" evidence="1">
    <location>
        <begin position="60"/>
        <end position="79"/>
    </location>
</feature>
<keyword evidence="3" id="KW-1185">Reference proteome</keyword>
<evidence type="ECO:0000313" key="2">
    <source>
        <dbReference type="Ensembl" id="ENSLLTP00000008795.1"/>
    </source>
</evidence>
<dbReference type="AlphaFoldDB" id="A0A8C5RVF0"/>
<evidence type="ECO:0000313" key="3">
    <source>
        <dbReference type="Proteomes" id="UP000694406"/>
    </source>
</evidence>
<proteinExistence type="predicted"/>
<organism evidence="2 3">
    <name type="scientific">Laticauda laticaudata</name>
    <name type="common">Blue-ringed sea krait</name>
    <name type="synonym">Blue-lipped sea krait</name>
    <dbReference type="NCBI Taxonomy" id="8630"/>
    <lineage>
        <taxon>Eukaryota</taxon>
        <taxon>Metazoa</taxon>
        <taxon>Chordata</taxon>
        <taxon>Craniata</taxon>
        <taxon>Vertebrata</taxon>
        <taxon>Euteleostomi</taxon>
        <taxon>Lepidosauria</taxon>
        <taxon>Squamata</taxon>
        <taxon>Bifurcata</taxon>
        <taxon>Unidentata</taxon>
        <taxon>Episquamata</taxon>
        <taxon>Toxicofera</taxon>
        <taxon>Serpentes</taxon>
        <taxon>Colubroidea</taxon>
        <taxon>Elapidae</taxon>
        <taxon>Laticaudinae</taxon>
        <taxon>Laticauda</taxon>
    </lineage>
</organism>
<name>A0A8C5RVF0_LATLA</name>